<dbReference type="InterPro" id="IPR041854">
    <property type="entry name" value="BFD-like_2Fe2S-bd_dom_sf"/>
</dbReference>
<dbReference type="PIRSF" id="PIRSF037495">
    <property type="entry name" value="Opine_OX_OoxA/HcnB"/>
    <property type="match status" value="1"/>
</dbReference>
<dbReference type="InterPro" id="IPR023753">
    <property type="entry name" value="FAD/NAD-binding_dom"/>
</dbReference>
<accession>A0A7W9AJS4</accession>
<dbReference type="SUPFAM" id="SSF51905">
    <property type="entry name" value="FAD/NAD(P)-binding domain"/>
    <property type="match status" value="1"/>
</dbReference>
<dbReference type="PRINTS" id="PR00368">
    <property type="entry name" value="FADPNR"/>
</dbReference>
<comment type="caution">
    <text evidence="3">The sequence shown here is derived from an EMBL/GenBank/DDBJ whole genome shotgun (WGS) entry which is preliminary data.</text>
</comment>
<evidence type="ECO:0000313" key="3">
    <source>
        <dbReference type="EMBL" id="MBB5686863.1"/>
    </source>
</evidence>
<name>A0A7W9AJS4_9SPHN</name>
<dbReference type="Gene3D" id="3.50.50.60">
    <property type="entry name" value="FAD/NAD(P)-binding domain"/>
    <property type="match status" value="3"/>
</dbReference>
<sequence>MAEHFDLAIVGGGPAGQAAAIALQGLDLSIAVIDEQAQPGGQILRQPPAQFAVRLWLPGRAYDRLKAQTEHFGRLDRVSWLGRHTVIEIARDGAHFALLTENALGVRAITADRVLIAAGCQDLAVPLAGWTLPGVYTAGAIQAFVKSQQYVPGERIVLAGTHPLQLLIAAQIVAAGGTVAEVLFAQPISAMFRAVLTKPLVGLRGSGNMLAAAAALRILRRAGVPVSFGSALQRIEGESRVTHVILASGRRIACDTVGLNYGFVPQSLLPRMMGAKVRPAGAAGGFAAVHDEWMRSSLPGLYVAGETTGVAGAPASQAEGELAGVGIGLDAGWIDMAEAGRQTRRARSRHRHLQAFARLLDTVANPLPWFPVPEDDTIICRCEDVDYATLAAQSGGGSANAVKLITRCGMGPCQGRNCEPSLLRMLDDRGLTSDPGFTQRFPARPIPVSELADPG</sequence>
<evidence type="ECO:0000313" key="4">
    <source>
        <dbReference type="Proteomes" id="UP000549617"/>
    </source>
</evidence>
<dbReference type="GO" id="GO:0016491">
    <property type="term" value="F:oxidoreductase activity"/>
    <property type="evidence" value="ECO:0007669"/>
    <property type="project" value="UniProtKB-KW"/>
</dbReference>
<dbReference type="InterPro" id="IPR051691">
    <property type="entry name" value="Metab_Enz_Cyan_OpOx_G3PDH"/>
</dbReference>
<dbReference type="CDD" id="cd19946">
    <property type="entry name" value="GlpA-like_Fer2_BFD-like"/>
    <property type="match status" value="1"/>
</dbReference>
<dbReference type="PANTHER" id="PTHR42949">
    <property type="entry name" value="ANAEROBIC GLYCEROL-3-PHOSPHATE DEHYDROGENASE SUBUNIT B"/>
    <property type="match status" value="1"/>
</dbReference>
<dbReference type="Proteomes" id="UP000549617">
    <property type="component" value="Unassembled WGS sequence"/>
</dbReference>
<proteinExistence type="predicted"/>
<dbReference type="PRINTS" id="PR00469">
    <property type="entry name" value="PNDRDTASEII"/>
</dbReference>
<dbReference type="Pfam" id="PF07992">
    <property type="entry name" value="Pyr_redox_2"/>
    <property type="match status" value="1"/>
</dbReference>
<evidence type="ECO:0000259" key="2">
    <source>
        <dbReference type="Pfam" id="PF07992"/>
    </source>
</evidence>
<keyword evidence="4" id="KW-1185">Reference proteome</keyword>
<dbReference type="InterPro" id="IPR036188">
    <property type="entry name" value="FAD/NAD-bd_sf"/>
</dbReference>
<reference evidence="3 4" key="1">
    <citation type="submission" date="2020-08" db="EMBL/GenBank/DDBJ databases">
        <title>Genomic Encyclopedia of Type Strains, Phase IV (KMG-IV): sequencing the most valuable type-strain genomes for metagenomic binning, comparative biology and taxonomic classification.</title>
        <authorList>
            <person name="Goeker M."/>
        </authorList>
    </citation>
    <scope>NUCLEOTIDE SEQUENCE [LARGE SCALE GENOMIC DNA]</scope>
    <source>
        <strain evidence="3 4">DSM 25079</strain>
    </source>
</reference>
<organism evidence="3 4">
    <name type="scientific">Sphingobium boeckii</name>
    <dbReference type="NCBI Taxonomy" id="1082345"/>
    <lineage>
        <taxon>Bacteria</taxon>
        <taxon>Pseudomonadati</taxon>
        <taxon>Pseudomonadota</taxon>
        <taxon>Alphaproteobacteria</taxon>
        <taxon>Sphingomonadales</taxon>
        <taxon>Sphingomonadaceae</taxon>
        <taxon>Sphingobium</taxon>
    </lineage>
</organism>
<protein>
    <submittedName>
        <fullName evidence="3">Thioredoxin reductase</fullName>
    </submittedName>
</protein>
<dbReference type="RefSeq" id="WP_184019677.1">
    <property type="nucleotide sequence ID" value="NZ_JACIJC010000004.1"/>
</dbReference>
<evidence type="ECO:0000256" key="1">
    <source>
        <dbReference type="ARBA" id="ARBA00023002"/>
    </source>
</evidence>
<dbReference type="InterPro" id="IPR017224">
    <property type="entry name" value="Opine_Oxase_asu/HCN_bsu"/>
</dbReference>
<feature type="domain" description="FAD/NAD(P)-binding" evidence="2">
    <location>
        <begin position="5"/>
        <end position="320"/>
    </location>
</feature>
<dbReference type="Gene3D" id="1.10.10.1100">
    <property type="entry name" value="BFD-like [2Fe-2S]-binding domain"/>
    <property type="match status" value="1"/>
</dbReference>
<keyword evidence="1" id="KW-0560">Oxidoreductase</keyword>
<dbReference type="PANTHER" id="PTHR42949:SF3">
    <property type="entry name" value="ANAEROBIC GLYCEROL-3-PHOSPHATE DEHYDROGENASE SUBUNIT B"/>
    <property type="match status" value="1"/>
</dbReference>
<dbReference type="EMBL" id="JACIJC010000004">
    <property type="protein sequence ID" value="MBB5686863.1"/>
    <property type="molecule type" value="Genomic_DNA"/>
</dbReference>
<gene>
    <name evidence="3" type="ORF">FHS49_002887</name>
</gene>
<dbReference type="AlphaFoldDB" id="A0A7W9AJS4"/>